<sequence>MAPPPAIHLRVSMAGERASKLNRRYGQQRSTWEQHRWLLQRWPIHLRVSMAGERASKLNRRYHPDHLNTWVPNLQDIISVAFAVAYIFRIYSEPIRCYYITSLTGVVDFLSIIPVIFLFRQFRRGGHVIRLLQFLRIVRIFSSLDQIGLEGSTVTQQIVFLVASTFGAIFLDAGIIQWIESNAAPPHIKEQCAPQGCLTFWEAFYFLIVTIATVGYGDIVAKTILGQVAVIISILVALAVLPTQIGRISSLASNRPYGGSFNPHKILGSKFLVLSGSINIHIVQNFLASFYTTTHSEDLEIYPLHVIILAPFKPSFEMKRLLSFYNGQAEFIEGSPMHQIDLERVSANKASAIFLLANQEAKVAEFLFTSFNVILFALDIPLESVESDNTRREVLLHPKGHCIQPDDIGIVMARNIHTVYAISSFEGDTDESNCFGKLLRNRSSKRRKGIDGKEQLQNVSNRWQQIGSVASFRRQTVQGADLYMDGSHPHDVPSSPDGQGKLKSHLKSAICKVVSGIVTCTEKLEDSDHAEFLEFRGAGGEEEDLHRVVEENARLDEHPESLSLENALDEILLWPSSSQYGRPHLAVLDQQRSNILQNLEERTRTIVDLSKPHILVCCQGTWPQNIFYFLNGLRKPKFPNPPIVILHPDQPTATEWGTIGIFKDIFFLKGSPIYELDLMRGGIIQAEKVVILASQGTPVFGYGRGSEESHQKASGVYSSDVDNIIIIANIERILGGGIDKVIVEMHHAVGSHYLWPQFDISKNHVSKKECSRNQDALVQFTPPFMEGRVVCPRMLSFLFHSSFYNRNTVSIVEQLVEGGHVESGKGVSYNHRRVLEQIPVPIKYVNCMYSDLFMDLLTENGMLALGLYRARGTLGSLAAYVFTNPPKNTKVNGADLVFVLI</sequence>
<evidence type="ECO:0000313" key="2">
    <source>
        <dbReference type="Proteomes" id="UP001162992"/>
    </source>
</evidence>
<accession>A0ACC2EAU3</accession>
<proteinExistence type="predicted"/>
<dbReference type="Proteomes" id="UP001162992">
    <property type="component" value="Chromosome 3"/>
</dbReference>
<dbReference type="EMBL" id="CM055094">
    <property type="protein sequence ID" value="KAJ7563625.1"/>
    <property type="molecule type" value="Genomic_DNA"/>
</dbReference>
<keyword evidence="2" id="KW-1185">Reference proteome</keyword>
<reference evidence="2" key="1">
    <citation type="journal article" date="2024" name="Proc. Natl. Acad. Sci. U.S.A.">
        <title>Extraordinary preservation of gene collinearity over three hundred million years revealed in homosporous lycophytes.</title>
        <authorList>
            <person name="Li C."/>
            <person name="Wickell D."/>
            <person name="Kuo L.Y."/>
            <person name="Chen X."/>
            <person name="Nie B."/>
            <person name="Liao X."/>
            <person name="Peng D."/>
            <person name="Ji J."/>
            <person name="Jenkins J."/>
            <person name="Williams M."/>
            <person name="Shu S."/>
            <person name="Plott C."/>
            <person name="Barry K."/>
            <person name="Rajasekar S."/>
            <person name="Grimwood J."/>
            <person name="Han X."/>
            <person name="Sun S."/>
            <person name="Hou Z."/>
            <person name="He W."/>
            <person name="Dai G."/>
            <person name="Sun C."/>
            <person name="Schmutz J."/>
            <person name="Leebens-Mack J.H."/>
            <person name="Li F.W."/>
            <person name="Wang L."/>
        </authorList>
    </citation>
    <scope>NUCLEOTIDE SEQUENCE [LARGE SCALE GENOMIC DNA]</scope>
    <source>
        <strain evidence="2">cv. PW_Plant_1</strain>
    </source>
</reference>
<organism evidence="1 2">
    <name type="scientific">Diphasiastrum complanatum</name>
    <name type="common">Issler's clubmoss</name>
    <name type="synonym">Lycopodium complanatum</name>
    <dbReference type="NCBI Taxonomy" id="34168"/>
    <lineage>
        <taxon>Eukaryota</taxon>
        <taxon>Viridiplantae</taxon>
        <taxon>Streptophyta</taxon>
        <taxon>Embryophyta</taxon>
        <taxon>Tracheophyta</taxon>
        <taxon>Lycopodiopsida</taxon>
        <taxon>Lycopodiales</taxon>
        <taxon>Lycopodiaceae</taxon>
        <taxon>Lycopodioideae</taxon>
        <taxon>Diphasiastrum</taxon>
    </lineage>
</organism>
<evidence type="ECO:0000313" key="1">
    <source>
        <dbReference type="EMBL" id="KAJ7563625.1"/>
    </source>
</evidence>
<protein>
    <submittedName>
        <fullName evidence="1">Uncharacterized protein</fullName>
    </submittedName>
</protein>
<gene>
    <name evidence="1" type="ORF">O6H91_03G117500</name>
</gene>
<comment type="caution">
    <text evidence="1">The sequence shown here is derived from an EMBL/GenBank/DDBJ whole genome shotgun (WGS) entry which is preliminary data.</text>
</comment>
<name>A0ACC2EAU3_DIPCM</name>